<keyword evidence="2" id="KW-1185">Reference proteome</keyword>
<gene>
    <name evidence="1" type="ORF">AVEN_218240_1</name>
</gene>
<dbReference type="EMBL" id="BGPR01005843">
    <property type="protein sequence ID" value="GBN13916.1"/>
    <property type="molecule type" value="Genomic_DNA"/>
</dbReference>
<sequence length="102" mass="12098">MCIRHEGQEDGDMATYTKDERVRLGTHPIKIFLEGENKQHRDGIRHGGRGGDMYIYKDREYRKECTLLRFFLEGEQIMHRDGIRHGGRRRCSVHISRIQRVS</sequence>
<comment type="caution">
    <text evidence="1">The sequence shown here is derived from an EMBL/GenBank/DDBJ whole genome shotgun (WGS) entry which is preliminary data.</text>
</comment>
<proteinExistence type="predicted"/>
<name>A0A4Y2LK20_ARAVE</name>
<dbReference type="AlphaFoldDB" id="A0A4Y2LK20"/>
<protein>
    <submittedName>
        <fullName evidence="1">Uncharacterized protein</fullName>
    </submittedName>
</protein>
<evidence type="ECO:0000313" key="1">
    <source>
        <dbReference type="EMBL" id="GBN13916.1"/>
    </source>
</evidence>
<reference evidence="1 2" key="1">
    <citation type="journal article" date="2019" name="Sci. Rep.">
        <title>Orb-weaving spider Araneus ventricosus genome elucidates the spidroin gene catalogue.</title>
        <authorList>
            <person name="Kono N."/>
            <person name="Nakamura H."/>
            <person name="Ohtoshi R."/>
            <person name="Moran D.A.P."/>
            <person name="Shinohara A."/>
            <person name="Yoshida Y."/>
            <person name="Fujiwara M."/>
            <person name="Mori M."/>
            <person name="Tomita M."/>
            <person name="Arakawa K."/>
        </authorList>
    </citation>
    <scope>NUCLEOTIDE SEQUENCE [LARGE SCALE GENOMIC DNA]</scope>
</reference>
<dbReference type="Proteomes" id="UP000499080">
    <property type="component" value="Unassembled WGS sequence"/>
</dbReference>
<organism evidence="1 2">
    <name type="scientific">Araneus ventricosus</name>
    <name type="common">Orbweaver spider</name>
    <name type="synonym">Epeira ventricosa</name>
    <dbReference type="NCBI Taxonomy" id="182803"/>
    <lineage>
        <taxon>Eukaryota</taxon>
        <taxon>Metazoa</taxon>
        <taxon>Ecdysozoa</taxon>
        <taxon>Arthropoda</taxon>
        <taxon>Chelicerata</taxon>
        <taxon>Arachnida</taxon>
        <taxon>Araneae</taxon>
        <taxon>Araneomorphae</taxon>
        <taxon>Entelegynae</taxon>
        <taxon>Araneoidea</taxon>
        <taxon>Araneidae</taxon>
        <taxon>Araneus</taxon>
    </lineage>
</organism>
<evidence type="ECO:0000313" key="2">
    <source>
        <dbReference type="Proteomes" id="UP000499080"/>
    </source>
</evidence>
<accession>A0A4Y2LK20</accession>